<sequence>MSIGCSVDCIVYDAFLPWGLDVAKEFGLLPLAERTKFMVLGLPPLELSDMPSFVTAPQSYPSWLEMVVNQFANVGDADWVLCNTFHELEDEVSTADPTIL</sequence>
<comment type="caution">
    <text evidence="1">The sequence shown here is derived from an EMBL/GenBank/DDBJ whole genome shotgun (WGS) entry which is preliminary data.</text>
</comment>
<dbReference type="Proteomes" id="UP001060215">
    <property type="component" value="Chromosome 4"/>
</dbReference>
<evidence type="ECO:0000313" key="2">
    <source>
        <dbReference type="Proteomes" id="UP001060215"/>
    </source>
</evidence>
<keyword evidence="2" id="KW-1185">Reference proteome</keyword>
<evidence type="ECO:0000313" key="1">
    <source>
        <dbReference type="EMBL" id="KAI8015402.1"/>
    </source>
</evidence>
<protein>
    <submittedName>
        <fullName evidence="1">UDP-glycosyltransferase 74F2</fullName>
    </submittedName>
</protein>
<reference evidence="1 2" key="1">
    <citation type="journal article" date="2022" name="Plant J.">
        <title>Chromosome-level genome of Camellia lanceoleosa provides a valuable resource for understanding genome evolution and self-incompatibility.</title>
        <authorList>
            <person name="Gong W."/>
            <person name="Xiao S."/>
            <person name="Wang L."/>
            <person name="Liao Z."/>
            <person name="Chang Y."/>
            <person name="Mo W."/>
            <person name="Hu G."/>
            <person name="Li W."/>
            <person name="Zhao G."/>
            <person name="Zhu H."/>
            <person name="Hu X."/>
            <person name="Ji K."/>
            <person name="Xiang X."/>
            <person name="Song Q."/>
            <person name="Yuan D."/>
            <person name="Jin S."/>
            <person name="Zhang L."/>
        </authorList>
    </citation>
    <scope>NUCLEOTIDE SEQUENCE [LARGE SCALE GENOMIC DNA]</scope>
    <source>
        <strain evidence="1">SQ_2022a</strain>
    </source>
</reference>
<name>A0ACC0HSD1_9ERIC</name>
<gene>
    <name evidence="1" type="ORF">LOK49_LG05G01631</name>
</gene>
<dbReference type="EMBL" id="CM045761">
    <property type="protein sequence ID" value="KAI8015402.1"/>
    <property type="molecule type" value="Genomic_DNA"/>
</dbReference>
<accession>A0ACC0HSD1</accession>
<proteinExistence type="predicted"/>
<organism evidence="1 2">
    <name type="scientific">Camellia lanceoleosa</name>
    <dbReference type="NCBI Taxonomy" id="1840588"/>
    <lineage>
        <taxon>Eukaryota</taxon>
        <taxon>Viridiplantae</taxon>
        <taxon>Streptophyta</taxon>
        <taxon>Embryophyta</taxon>
        <taxon>Tracheophyta</taxon>
        <taxon>Spermatophyta</taxon>
        <taxon>Magnoliopsida</taxon>
        <taxon>eudicotyledons</taxon>
        <taxon>Gunneridae</taxon>
        <taxon>Pentapetalae</taxon>
        <taxon>asterids</taxon>
        <taxon>Ericales</taxon>
        <taxon>Theaceae</taxon>
        <taxon>Camellia</taxon>
    </lineage>
</organism>